<dbReference type="RefSeq" id="WP_050726175.1">
    <property type="nucleotide sequence ID" value="NZ_CP012332.1"/>
</dbReference>
<reference evidence="1 2" key="1">
    <citation type="submission" date="2015-08" db="EMBL/GenBank/DDBJ databases">
        <authorList>
            <person name="Babu N.S."/>
            <person name="Beckwith C.J."/>
            <person name="Beseler K.G."/>
            <person name="Brison A."/>
            <person name="Carone J.V."/>
            <person name="Caskin T.P."/>
            <person name="Diamond M."/>
            <person name="Durham M.E."/>
            <person name="Foxe J.M."/>
            <person name="Go M."/>
            <person name="Henderson B.A."/>
            <person name="Jones I.B."/>
            <person name="McGettigan J.A."/>
            <person name="Micheletti S.J."/>
            <person name="Nasrallah M.E."/>
            <person name="Ortiz D."/>
            <person name="Piller C.R."/>
            <person name="Privatt S.R."/>
            <person name="Schneider S.L."/>
            <person name="Sharp S."/>
            <person name="Smith T.C."/>
            <person name="Stanton J.D."/>
            <person name="Ullery H.E."/>
            <person name="Wilson R.J."/>
            <person name="Serrano M.G."/>
            <person name="Buck G."/>
            <person name="Lee V."/>
            <person name="Wang Y."/>
            <person name="Carvalho R."/>
            <person name="Voegtly L."/>
            <person name="Shi R."/>
            <person name="Duckworth R."/>
            <person name="Johnson A."/>
            <person name="Loviza R."/>
            <person name="Walstead R."/>
            <person name="Shah Z."/>
            <person name="Kiflezghi M."/>
            <person name="Wade K."/>
            <person name="Ball S.L."/>
            <person name="Bradley K.W."/>
            <person name="Asai D.J."/>
            <person name="Bowman C.A."/>
            <person name="Russell D.A."/>
            <person name="Pope W.H."/>
            <person name="Jacobs-Sera D."/>
            <person name="Hendrix R.W."/>
            <person name="Hatfull G.F."/>
        </authorList>
    </citation>
    <scope>NUCLEOTIDE SEQUENCE [LARGE SCALE GENOMIC DNA]</scope>
    <source>
        <strain evidence="1 2">DSM 27710</strain>
    </source>
</reference>
<dbReference type="PANTHER" id="PTHR43235">
    <property type="entry name" value="GLUTAMINE AMIDOTRANSFERASE PB2B2.05-RELATED"/>
    <property type="match status" value="1"/>
</dbReference>
<dbReference type="InterPro" id="IPR029062">
    <property type="entry name" value="Class_I_gatase-like"/>
</dbReference>
<keyword evidence="1" id="KW-0315">Glutamine amidotransferase</keyword>
<dbReference type="AlphaFoldDB" id="A0A0K1PEK9"/>
<dbReference type="Gene3D" id="3.40.50.880">
    <property type="match status" value="1"/>
</dbReference>
<gene>
    <name evidence="1" type="ORF">AKJ08_2324</name>
</gene>
<dbReference type="GO" id="GO:0005829">
    <property type="term" value="C:cytosol"/>
    <property type="evidence" value="ECO:0007669"/>
    <property type="project" value="TreeGrafter"/>
</dbReference>
<dbReference type="GO" id="GO:0016740">
    <property type="term" value="F:transferase activity"/>
    <property type="evidence" value="ECO:0007669"/>
    <property type="project" value="UniProtKB-KW"/>
</dbReference>
<dbReference type="KEGG" id="vin:AKJ08_2324"/>
<keyword evidence="2" id="KW-1185">Reference proteome</keyword>
<dbReference type="OrthoDB" id="9813383at2"/>
<evidence type="ECO:0000313" key="1">
    <source>
        <dbReference type="EMBL" id="AKU91937.1"/>
    </source>
</evidence>
<sequence length="237" mass="25501">MRPLVLVTPDYEESLPPRYLLKRSYADAIVAAGGLPIVPTFGSPVAELLDAAKALVVTGGAFDIHPEAYGEERRDGCGPQKGARTRFEWDLLEGALERRLPVLGVCGGMQLLNVVRGGTLHQDLPADVPGSLPHEQTTPREEAAHGLSIEGEGWIARAAALSQTAPAVNTTHHQGVKREGRGLVVTARAPDGVVEAIEDPSLPFVVGVQWHPELMVETHPWNAAIYRQLVDAAREAR</sequence>
<dbReference type="PANTHER" id="PTHR43235:SF1">
    <property type="entry name" value="GLUTAMINE AMIDOTRANSFERASE PB2B2.05-RELATED"/>
    <property type="match status" value="1"/>
</dbReference>
<dbReference type="Proteomes" id="UP000055590">
    <property type="component" value="Chromosome"/>
</dbReference>
<dbReference type="GO" id="GO:0033969">
    <property type="term" value="F:gamma-glutamyl-gamma-aminobutyrate hydrolase activity"/>
    <property type="evidence" value="ECO:0007669"/>
    <property type="project" value="TreeGrafter"/>
</dbReference>
<dbReference type="InterPro" id="IPR011697">
    <property type="entry name" value="Peptidase_C26"/>
</dbReference>
<dbReference type="PATRIC" id="fig|1391653.3.peg.2422"/>
<proteinExistence type="predicted"/>
<organism evidence="1 2">
    <name type="scientific">Vulgatibacter incomptus</name>
    <dbReference type="NCBI Taxonomy" id="1391653"/>
    <lineage>
        <taxon>Bacteria</taxon>
        <taxon>Pseudomonadati</taxon>
        <taxon>Myxococcota</taxon>
        <taxon>Myxococcia</taxon>
        <taxon>Myxococcales</taxon>
        <taxon>Cystobacterineae</taxon>
        <taxon>Vulgatibacteraceae</taxon>
        <taxon>Vulgatibacter</taxon>
    </lineage>
</organism>
<dbReference type="SUPFAM" id="SSF52317">
    <property type="entry name" value="Class I glutamine amidotransferase-like"/>
    <property type="match status" value="1"/>
</dbReference>
<keyword evidence="1" id="KW-0808">Transferase</keyword>
<dbReference type="EMBL" id="CP012332">
    <property type="protein sequence ID" value="AKU91937.1"/>
    <property type="molecule type" value="Genomic_DNA"/>
</dbReference>
<name>A0A0K1PEK9_9BACT</name>
<dbReference type="CDD" id="cd01745">
    <property type="entry name" value="GATase1_2"/>
    <property type="match status" value="1"/>
</dbReference>
<dbReference type="PROSITE" id="PS51273">
    <property type="entry name" value="GATASE_TYPE_1"/>
    <property type="match status" value="1"/>
</dbReference>
<dbReference type="Pfam" id="PF07722">
    <property type="entry name" value="Peptidase_C26"/>
    <property type="match status" value="1"/>
</dbReference>
<accession>A0A0K1PEK9</accession>
<evidence type="ECO:0000313" key="2">
    <source>
        <dbReference type="Proteomes" id="UP000055590"/>
    </source>
</evidence>
<dbReference type="STRING" id="1391653.AKJ08_2324"/>
<dbReference type="InterPro" id="IPR044668">
    <property type="entry name" value="PuuD-like"/>
</dbReference>
<protein>
    <submittedName>
        <fullName evidence="1">Glutamine amidotransferase, class I</fullName>
    </submittedName>
</protein>
<dbReference type="GO" id="GO:0006598">
    <property type="term" value="P:polyamine catabolic process"/>
    <property type="evidence" value="ECO:0007669"/>
    <property type="project" value="TreeGrafter"/>
</dbReference>